<dbReference type="GO" id="GO:0006014">
    <property type="term" value="P:D-ribose metabolic process"/>
    <property type="evidence" value="ECO:0007669"/>
    <property type="project" value="TreeGrafter"/>
</dbReference>
<dbReference type="PANTHER" id="PTHR11934">
    <property type="entry name" value="RIBOSE-5-PHOSPHATE ISOMERASE"/>
    <property type="match status" value="1"/>
</dbReference>
<evidence type="ECO:0000313" key="4">
    <source>
        <dbReference type="EMBL" id="QEC71832.1"/>
    </source>
</evidence>
<feature type="binding site" evidence="3">
    <location>
        <position position="121"/>
    </location>
    <ligand>
        <name>substrate</name>
    </ligand>
</feature>
<evidence type="ECO:0000256" key="3">
    <source>
        <dbReference type="HAMAP-Rule" id="MF_00170"/>
    </source>
</evidence>
<protein>
    <recommendedName>
        <fullName evidence="3">Ribose-5-phosphate isomerase A</fullName>
        <ecNumber evidence="3">5.3.1.6</ecNumber>
    </recommendedName>
    <alternativeName>
        <fullName evidence="3">Phosphoriboisomerase A</fullName>
        <shortName evidence="3">PRI</shortName>
    </alternativeName>
</protein>
<dbReference type="Gene3D" id="3.30.70.260">
    <property type="match status" value="1"/>
</dbReference>
<feature type="binding site" evidence="3">
    <location>
        <begin position="25"/>
        <end position="28"/>
    </location>
    <ligand>
        <name>substrate</name>
    </ligand>
</feature>
<gene>
    <name evidence="3 4" type="primary">rpiA</name>
    <name evidence="4" type="ORF">FSB73_09300</name>
</gene>
<keyword evidence="5" id="KW-1185">Reference proteome</keyword>
<dbReference type="NCBIfam" id="TIGR00021">
    <property type="entry name" value="rpiA"/>
    <property type="match status" value="1"/>
</dbReference>
<sequence length="223" mass="24544">MNAKQLAAEAAVALIKDGMKVGLGTGSTAYFAIQKIGQRVQEEGLKVTCIATSIQSEELAQSLKIPMVGFEQLERLDITIDGADEADHHLQLIKGGGGALLREKIIAYITDHYVTIVDESKYVETLGKFYLPVEIVPFGWQRTFDHIKTLGGAPHLRQRDNAPYITDNGNYILDCDFKTIPDPESLQTKLNLIPGVVECGLFVNKTQTLIIGYNDGSIKTHKK</sequence>
<dbReference type="EC" id="5.3.1.6" evidence="3"/>
<feature type="binding site" evidence="3">
    <location>
        <begin position="94"/>
        <end position="97"/>
    </location>
    <ligand>
        <name>substrate</name>
    </ligand>
</feature>
<dbReference type="GO" id="GO:0004751">
    <property type="term" value="F:ribose-5-phosphate isomerase activity"/>
    <property type="evidence" value="ECO:0007669"/>
    <property type="project" value="UniProtKB-UniRule"/>
</dbReference>
<dbReference type="Pfam" id="PF06026">
    <property type="entry name" value="Rib_5-P_isom_A"/>
    <property type="match status" value="1"/>
</dbReference>
<evidence type="ECO:0000256" key="1">
    <source>
        <dbReference type="ARBA" id="ARBA00001713"/>
    </source>
</evidence>
<evidence type="ECO:0000313" key="5">
    <source>
        <dbReference type="Proteomes" id="UP000321291"/>
    </source>
</evidence>
<feature type="active site" description="Proton acceptor" evidence="3">
    <location>
        <position position="103"/>
    </location>
</feature>
<comment type="similarity">
    <text evidence="3">Belongs to the ribose 5-phosphate isomerase family.</text>
</comment>
<dbReference type="CDD" id="cd01398">
    <property type="entry name" value="RPI_A"/>
    <property type="match status" value="1"/>
</dbReference>
<dbReference type="FunFam" id="3.40.50.1360:FF:000001">
    <property type="entry name" value="Ribose-5-phosphate isomerase A"/>
    <property type="match status" value="1"/>
</dbReference>
<accession>A0A5B8VLJ2</accession>
<dbReference type="GO" id="GO:0009052">
    <property type="term" value="P:pentose-phosphate shunt, non-oxidative branch"/>
    <property type="evidence" value="ECO:0007669"/>
    <property type="project" value="UniProtKB-UniRule"/>
</dbReference>
<dbReference type="Gene3D" id="3.40.50.1360">
    <property type="match status" value="1"/>
</dbReference>
<dbReference type="SUPFAM" id="SSF100950">
    <property type="entry name" value="NagB/RpiA/CoA transferase-like"/>
    <property type="match status" value="1"/>
</dbReference>
<dbReference type="PANTHER" id="PTHR11934:SF0">
    <property type="entry name" value="RIBOSE-5-PHOSPHATE ISOMERASE"/>
    <property type="match status" value="1"/>
</dbReference>
<dbReference type="InterPro" id="IPR037171">
    <property type="entry name" value="NagB/RpiA_transferase-like"/>
</dbReference>
<feature type="binding site" evidence="3">
    <location>
        <begin position="81"/>
        <end position="84"/>
    </location>
    <ligand>
        <name>substrate</name>
    </ligand>
</feature>
<dbReference type="NCBIfam" id="NF001924">
    <property type="entry name" value="PRK00702.1"/>
    <property type="match status" value="1"/>
</dbReference>
<comment type="catalytic activity">
    <reaction evidence="1 3">
        <text>aldehydo-D-ribose 5-phosphate = D-ribulose 5-phosphate</text>
        <dbReference type="Rhea" id="RHEA:14657"/>
        <dbReference type="ChEBI" id="CHEBI:58121"/>
        <dbReference type="ChEBI" id="CHEBI:58273"/>
        <dbReference type="EC" id="5.3.1.6"/>
    </reaction>
</comment>
<organism evidence="4 5">
    <name type="scientific">Arachidicoccus ginsenosidivorans</name>
    <dbReference type="NCBI Taxonomy" id="496057"/>
    <lineage>
        <taxon>Bacteria</taxon>
        <taxon>Pseudomonadati</taxon>
        <taxon>Bacteroidota</taxon>
        <taxon>Chitinophagia</taxon>
        <taxon>Chitinophagales</taxon>
        <taxon>Chitinophagaceae</taxon>
        <taxon>Arachidicoccus</taxon>
    </lineage>
</organism>
<dbReference type="HAMAP" id="MF_00170">
    <property type="entry name" value="Rib_5P_isom_A"/>
    <property type="match status" value="1"/>
</dbReference>
<dbReference type="UniPathway" id="UPA00115">
    <property type="reaction ID" value="UER00412"/>
</dbReference>
<name>A0A5B8VLJ2_9BACT</name>
<dbReference type="Proteomes" id="UP000321291">
    <property type="component" value="Chromosome"/>
</dbReference>
<dbReference type="InterPro" id="IPR004788">
    <property type="entry name" value="Ribose5P_isomerase_type_A"/>
</dbReference>
<dbReference type="RefSeq" id="WP_146781228.1">
    <property type="nucleotide sequence ID" value="NZ_CP042434.1"/>
</dbReference>
<dbReference type="OrthoDB" id="5870696at2"/>
<comment type="pathway">
    <text evidence="3">Carbohydrate degradation; pentose phosphate pathway; D-ribose 5-phosphate from D-ribulose 5-phosphate (non-oxidative stage): step 1/1.</text>
</comment>
<reference evidence="4 5" key="1">
    <citation type="journal article" date="2017" name="Int. J. Syst. Evol. Microbiol.">
        <title>Arachidicoccus ginsenosidivorans sp. nov., with ginsenoside-converting activity isolated from ginseng cultivating soil.</title>
        <authorList>
            <person name="Siddiqi M.Z."/>
            <person name="Aslam Z."/>
            <person name="Im W.T."/>
        </authorList>
    </citation>
    <scope>NUCLEOTIDE SEQUENCE [LARGE SCALE GENOMIC DNA]</scope>
    <source>
        <strain evidence="4 5">Gsoil 809</strain>
    </source>
</reference>
<dbReference type="KEGG" id="agi:FSB73_09300"/>
<dbReference type="SUPFAM" id="SSF75445">
    <property type="entry name" value="D-ribose-5-phosphate isomerase (RpiA), lid domain"/>
    <property type="match status" value="1"/>
</dbReference>
<proteinExistence type="inferred from homology"/>
<dbReference type="InterPro" id="IPR020672">
    <property type="entry name" value="Ribose5P_isomerase_typA_subgr"/>
</dbReference>
<dbReference type="GO" id="GO:0005829">
    <property type="term" value="C:cytosol"/>
    <property type="evidence" value="ECO:0007669"/>
    <property type="project" value="TreeGrafter"/>
</dbReference>
<dbReference type="AlphaFoldDB" id="A0A5B8VLJ2"/>
<evidence type="ECO:0000256" key="2">
    <source>
        <dbReference type="ARBA" id="ARBA00023235"/>
    </source>
</evidence>
<comment type="function">
    <text evidence="3">Catalyzes the reversible conversion of ribose-5-phosphate to ribulose 5-phosphate.</text>
</comment>
<keyword evidence="2 3" id="KW-0413">Isomerase</keyword>
<dbReference type="EMBL" id="CP042434">
    <property type="protein sequence ID" value="QEC71832.1"/>
    <property type="molecule type" value="Genomic_DNA"/>
</dbReference>
<comment type="subunit">
    <text evidence="3">Homodimer.</text>
</comment>